<dbReference type="Proteomes" id="UP000232453">
    <property type="component" value="Unassembled WGS sequence"/>
</dbReference>
<comment type="caution">
    <text evidence="1">The sequence shown here is derived from an EMBL/GenBank/DDBJ whole genome shotgun (WGS) entry which is preliminary data.</text>
</comment>
<accession>A0AA44UMH6</accession>
<evidence type="ECO:0000313" key="1">
    <source>
        <dbReference type="EMBL" id="PKB30107.1"/>
    </source>
</evidence>
<dbReference type="EMBL" id="PHUJ01000003">
    <property type="protein sequence ID" value="PKB30107.1"/>
    <property type="molecule type" value="Genomic_DNA"/>
</dbReference>
<proteinExistence type="predicted"/>
<organism evidence="1 2">
    <name type="scientific">Pseudonocardia alni</name>
    <name type="common">Amycolata alni</name>
    <dbReference type="NCBI Taxonomy" id="33907"/>
    <lineage>
        <taxon>Bacteria</taxon>
        <taxon>Bacillati</taxon>
        <taxon>Actinomycetota</taxon>
        <taxon>Actinomycetes</taxon>
        <taxon>Pseudonocardiales</taxon>
        <taxon>Pseudonocardiaceae</taxon>
        <taxon>Pseudonocardia</taxon>
    </lineage>
</organism>
<gene>
    <name evidence="1" type="ORF">ATL51_1760</name>
</gene>
<dbReference type="AlphaFoldDB" id="A0AA44UMH6"/>
<sequence>MDIRSSDTQFMVWLAHHVDTLASVDEGLDAELVPPP</sequence>
<reference evidence="1 2" key="1">
    <citation type="submission" date="2017-11" db="EMBL/GenBank/DDBJ databases">
        <title>Sequencing the genomes of 1000 actinobacteria strains.</title>
        <authorList>
            <person name="Klenk H.-P."/>
        </authorList>
    </citation>
    <scope>NUCLEOTIDE SEQUENCE [LARGE SCALE GENOMIC DNA]</scope>
    <source>
        <strain evidence="1 2">DSM 44104</strain>
    </source>
</reference>
<name>A0AA44UMH6_PSEA5</name>
<protein>
    <submittedName>
        <fullName evidence="1">Uncharacterized protein</fullName>
    </submittedName>
</protein>
<evidence type="ECO:0000313" key="2">
    <source>
        <dbReference type="Proteomes" id="UP000232453"/>
    </source>
</evidence>